<evidence type="ECO:0000313" key="2">
    <source>
        <dbReference type="Proteomes" id="UP000299102"/>
    </source>
</evidence>
<accession>A0A4C1SNB3</accession>
<keyword evidence="2" id="KW-1185">Reference proteome</keyword>
<comment type="caution">
    <text evidence="1">The sequence shown here is derived from an EMBL/GenBank/DDBJ whole genome shotgun (WGS) entry which is preliminary data.</text>
</comment>
<proteinExistence type="predicted"/>
<organism evidence="1 2">
    <name type="scientific">Eumeta variegata</name>
    <name type="common">Bagworm moth</name>
    <name type="synonym">Eumeta japonica</name>
    <dbReference type="NCBI Taxonomy" id="151549"/>
    <lineage>
        <taxon>Eukaryota</taxon>
        <taxon>Metazoa</taxon>
        <taxon>Ecdysozoa</taxon>
        <taxon>Arthropoda</taxon>
        <taxon>Hexapoda</taxon>
        <taxon>Insecta</taxon>
        <taxon>Pterygota</taxon>
        <taxon>Neoptera</taxon>
        <taxon>Endopterygota</taxon>
        <taxon>Lepidoptera</taxon>
        <taxon>Glossata</taxon>
        <taxon>Ditrysia</taxon>
        <taxon>Tineoidea</taxon>
        <taxon>Psychidae</taxon>
        <taxon>Oiketicinae</taxon>
        <taxon>Eumeta</taxon>
    </lineage>
</organism>
<evidence type="ECO:0000313" key="1">
    <source>
        <dbReference type="EMBL" id="GBP02621.1"/>
    </source>
</evidence>
<protein>
    <submittedName>
        <fullName evidence="1">Uncharacterized protein</fullName>
    </submittedName>
</protein>
<name>A0A4C1SNB3_EUMVA</name>
<dbReference type="Proteomes" id="UP000299102">
    <property type="component" value="Unassembled WGS sequence"/>
</dbReference>
<reference evidence="1 2" key="1">
    <citation type="journal article" date="2019" name="Commun. Biol.">
        <title>The bagworm genome reveals a unique fibroin gene that provides high tensile strength.</title>
        <authorList>
            <person name="Kono N."/>
            <person name="Nakamura H."/>
            <person name="Ohtoshi R."/>
            <person name="Tomita M."/>
            <person name="Numata K."/>
            <person name="Arakawa K."/>
        </authorList>
    </citation>
    <scope>NUCLEOTIDE SEQUENCE [LARGE SCALE GENOMIC DNA]</scope>
</reference>
<dbReference type="EMBL" id="BGZK01003567">
    <property type="protein sequence ID" value="GBP02621.1"/>
    <property type="molecule type" value="Genomic_DNA"/>
</dbReference>
<gene>
    <name evidence="1" type="ORF">EVAR_101184_1</name>
</gene>
<sequence>MTGSRIKISTVLKIDLKVETGIEIENEMNVKIEREIKLEPTSRLKPEWVAVWRSKFKAGPRAESGIKESDVESRTRTESCTIEDVAIRDGAIYEMKKFLLCLTCETADKS</sequence>
<dbReference type="AlphaFoldDB" id="A0A4C1SNB3"/>